<gene>
    <name evidence="1" type="ORF">CBW21_22730</name>
</gene>
<dbReference type="EMBL" id="NHOO01000047">
    <property type="protein sequence ID" value="OVE45542.1"/>
    <property type="molecule type" value="Genomic_DNA"/>
</dbReference>
<organism evidence="1 2">
    <name type="scientific">Chromobacterium violaceum</name>
    <dbReference type="NCBI Taxonomy" id="536"/>
    <lineage>
        <taxon>Bacteria</taxon>
        <taxon>Pseudomonadati</taxon>
        <taxon>Pseudomonadota</taxon>
        <taxon>Betaproteobacteria</taxon>
        <taxon>Neisseriales</taxon>
        <taxon>Chromobacteriaceae</taxon>
        <taxon>Chromobacterium</taxon>
    </lineage>
</organism>
<accession>A0A202B214</accession>
<keyword evidence="2" id="KW-1185">Reference proteome</keyword>
<feature type="non-terminal residue" evidence="1">
    <location>
        <position position="267"/>
    </location>
</feature>
<evidence type="ECO:0000313" key="1">
    <source>
        <dbReference type="EMBL" id="OVE45542.1"/>
    </source>
</evidence>
<comment type="caution">
    <text evidence="1">The sequence shown here is derived from an EMBL/GenBank/DDBJ whole genome shotgun (WGS) entry which is preliminary data.</text>
</comment>
<proteinExistence type="predicted"/>
<protein>
    <submittedName>
        <fullName evidence="1">Uncharacterized protein</fullName>
    </submittedName>
</protein>
<sequence>MQTLTQLAAEQSPATEQSRASGLYAIYYRDNWDGEGDTYHLLAEFKEGKWHAEDSGKELLQYEGDAILRAWPLFEDQPTPATEQSGEAVTWQFYDQGRWHNGNDQVKDHRKNTEAAGIPTRDLYTRPQPAPSLPEGWRETLSDAAELLDRLDCEQTASELRTLHAMLAAAPQPAVAELTIENAPIGTKAPAIMGGYWYRTDRGWKWNGSGGTFPRPGGDWNGDLIAPQPAQQLPSVIEEIAQQWDGCIYDSPSGDIDIGWAIRAAGK</sequence>
<name>A0A202B214_CHRVL</name>
<dbReference type="RefSeq" id="WP_217870884.1">
    <property type="nucleotide sequence ID" value="NZ_NHOO01000047.1"/>
</dbReference>
<dbReference type="Proteomes" id="UP000196342">
    <property type="component" value="Unassembled WGS sequence"/>
</dbReference>
<dbReference type="AlphaFoldDB" id="A0A202B214"/>
<evidence type="ECO:0000313" key="2">
    <source>
        <dbReference type="Proteomes" id="UP000196342"/>
    </source>
</evidence>
<reference evidence="1 2" key="1">
    <citation type="submission" date="2017-05" db="EMBL/GenBank/DDBJ databases">
        <title>Chromobacterium violaceum GHPS1 isolated from Hydrocarbon polluted soil in French Guiana display an awesome secondary metabolite arsenal and a battery of drug and heavy-metal-resistance and detoxification of xenobiotics proteins.</title>
        <authorList>
            <person name="Belbahri L."/>
        </authorList>
    </citation>
    <scope>NUCLEOTIDE SEQUENCE [LARGE SCALE GENOMIC DNA]</scope>
    <source>
        <strain evidence="1 2">GHPS1</strain>
    </source>
</reference>